<organism evidence="3 4">
    <name type="scientific">Abrus precatorius</name>
    <name type="common">Indian licorice</name>
    <name type="synonym">Glycine abrus</name>
    <dbReference type="NCBI Taxonomy" id="3816"/>
    <lineage>
        <taxon>Eukaryota</taxon>
        <taxon>Viridiplantae</taxon>
        <taxon>Streptophyta</taxon>
        <taxon>Embryophyta</taxon>
        <taxon>Tracheophyta</taxon>
        <taxon>Spermatophyta</taxon>
        <taxon>Magnoliopsida</taxon>
        <taxon>eudicotyledons</taxon>
        <taxon>Gunneridae</taxon>
        <taxon>Pentapetalae</taxon>
        <taxon>rosids</taxon>
        <taxon>fabids</taxon>
        <taxon>Fabales</taxon>
        <taxon>Fabaceae</taxon>
        <taxon>Papilionoideae</taxon>
        <taxon>50 kb inversion clade</taxon>
        <taxon>NPAAA clade</taxon>
        <taxon>indigoferoid/millettioid clade</taxon>
        <taxon>Abreae</taxon>
        <taxon>Abrus</taxon>
    </lineage>
</organism>
<dbReference type="SUPFAM" id="SSF56112">
    <property type="entry name" value="Protein kinase-like (PK-like)"/>
    <property type="match status" value="1"/>
</dbReference>
<keyword evidence="4" id="KW-0418">Kinase</keyword>
<dbReference type="Gene3D" id="3.90.1200.10">
    <property type="match status" value="1"/>
</dbReference>
<feature type="region of interest" description="Disordered" evidence="2">
    <location>
        <begin position="443"/>
        <end position="472"/>
    </location>
</feature>
<sequence length="492" mass="55643">MGAVEETTQKYINDKVGEEKNSVNINASDAENPEANDKGGPKETWVRDNQVLETPLPEVLESSPKDEAKETTQNPVNGKVGDAENLFNIKSGEMENVAVSDKEGPEKASVKDSADCLPREAKEMLISLANKWENVIDATALQVFPLKGAMTNEVFQIKWETTTDESSRKVVARIFGEGTHIFFDRDVEVRTFECISKNGKGPLLLGRIANGRIEEFINARTLTAPDLRDPSISALIAAKMKEFHDLDMPGPKKVNLWDRLRNWLSEAKRLSPPEENEEFHLDTMDKEISILEKELSGIHQVIGFCHNDLQYGNIMLEEESNSVTIIDYEYASYNPVAYDIANHFNEMASNYHSDTPHILDFSKYPDLEERQRFVHAYLSSAGEKPSDSEVEQLLDEIEKYTLANHLLWGLWGLISEHVNKIDFDYKGYAKQRFQEYWSRKTSLLSSDGSSNDNVTNGEKALTSTTSGKPTKNSSVFKKWKKFIGLGFFRSKH</sequence>
<dbReference type="InterPro" id="IPR011009">
    <property type="entry name" value="Kinase-like_dom_sf"/>
</dbReference>
<dbReference type="GO" id="GO:0004305">
    <property type="term" value="F:ethanolamine kinase activity"/>
    <property type="evidence" value="ECO:0007669"/>
    <property type="project" value="TreeGrafter"/>
</dbReference>
<dbReference type="Proteomes" id="UP000694853">
    <property type="component" value="Unplaced"/>
</dbReference>
<feature type="compositionally biased region" description="Low complexity" evidence="2">
    <location>
        <begin position="443"/>
        <end position="453"/>
    </location>
</feature>
<dbReference type="AlphaFoldDB" id="A0A8B8LLK0"/>
<dbReference type="Gene3D" id="3.30.200.20">
    <property type="entry name" value="Phosphorylase Kinase, domain 1"/>
    <property type="match status" value="1"/>
</dbReference>
<feature type="compositionally biased region" description="Basic and acidic residues" evidence="2">
    <location>
        <begin position="35"/>
        <end position="46"/>
    </location>
</feature>
<evidence type="ECO:0000256" key="2">
    <source>
        <dbReference type="SAM" id="MobiDB-lite"/>
    </source>
</evidence>
<proteinExistence type="inferred from homology"/>
<reference evidence="4" key="2">
    <citation type="submission" date="2025-08" db="UniProtKB">
        <authorList>
            <consortium name="RefSeq"/>
        </authorList>
    </citation>
    <scope>IDENTIFICATION</scope>
    <source>
        <tissue evidence="4">Young leaves</tissue>
    </source>
</reference>
<evidence type="ECO:0000256" key="1">
    <source>
        <dbReference type="ARBA" id="ARBA00038211"/>
    </source>
</evidence>
<dbReference type="RefSeq" id="XP_027356832.1">
    <property type="nucleotide sequence ID" value="XM_027501031.1"/>
</dbReference>
<feature type="compositionally biased region" description="Basic and acidic residues" evidence="2">
    <location>
        <begin position="12"/>
        <end position="21"/>
    </location>
</feature>
<dbReference type="GeneID" id="113866141"/>
<dbReference type="Pfam" id="PF01633">
    <property type="entry name" value="Choline_kinase"/>
    <property type="match status" value="1"/>
</dbReference>
<dbReference type="PANTHER" id="PTHR22603">
    <property type="entry name" value="CHOLINE/ETHANOALAMINE KINASE"/>
    <property type="match status" value="1"/>
</dbReference>
<name>A0A8B8LLK0_ABRPR</name>
<dbReference type="GO" id="GO:0004103">
    <property type="term" value="F:choline kinase activity"/>
    <property type="evidence" value="ECO:0007669"/>
    <property type="project" value="TreeGrafter"/>
</dbReference>
<evidence type="ECO:0000313" key="4">
    <source>
        <dbReference type="RefSeq" id="XP_027356832.1"/>
    </source>
</evidence>
<gene>
    <name evidence="4" type="primary">LOC113866141</name>
</gene>
<dbReference type="GO" id="GO:0005737">
    <property type="term" value="C:cytoplasm"/>
    <property type="evidence" value="ECO:0007669"/>
    <property type="project" value="TreeGrafter"/>
</dbReference>
<reference evidence="3" key="1">
    <citation type="journal article" date="2019" name="Toxins">
        <title>Detection of Abrin-Like and Prepropulchellin-Like Toxin Genes and Transcripts Using Whole Genome Sequencing and Full-Length Transcript Sequencing of Abrus precatorius.</title>
        <authorList>
            <person name="Hovde B.T."/>
            <person name="Daligault H.E."/>
            <person name="Hanschen E.R."/>
            <person name="Kunde Y.A."/>
            <person name="Johnson M.B."/>
            <person name="Starkenburg S.R."/>
            <person name="Johnson S.L."/>
        </authorList>
    </citation>
    <scope>NUCLEOTIDE SEQUENCE [LARGE SCALE GENOMIC DNA]</scope>
</reference>
<keyword evidence="3" id="KW-1185">Reference proteome</keyword>
<dbReference type="KEGG" id="aprc:113866141"/>
<feature type="compositionally biased region" description="Polar residues" evidence="2">
    <location>
        <begin position="461"/>
        <end position="472"/>
    </location>
</feature>
<dbReference type="OrthoDB" id="10267235at2759"/>
<feature type="region of interest" description="Disordered" evidence="2">
    <location>
        <begin position="1"/>
        <end position="82"/>
    </location>
</feature>
<dbReference type="GO" id="GO:0006646">
    <property type="term" value="P:phosphatidylethanolamine biosynthetic process"/>
    <property type="evidence" value="ECO:0007669"/>
    <property type="project" value="TreeGrafter"/>
</dbReference>
<protein>
    <submittedName>
        <fullName evidence="4">Probable choline kinase 2</fullName>
    </submittedName>
</protein>
<comment type="similarity">
    <text evidence="1">Belongs to the choline/ethanolamine kinase family.</text>
</comment>
<dbReference type="PANTHER" id="PTHR22603:SF81">
    <property type="entry name" value="CHOLINE KINASE 2-RELATED"/>
    <property type="match status" value="1"/>
</dbReference>
<evidence type="ECO:0000313" key="3">
    <source>
        <dbReference type="Proteomes" id="UP000694853"/>
    </source>
</evidence>
<keyword evidence="4" id="KW-0808">Transferase</keyword>
<dbReference type="CDD" id="cd05157">
    <property type="entry name" value="ETNK_euk"/>
    <property type="match status" value="1"/>
</dbReference>
<accession>A0A8B8LLK0</accession>